<protein>
    <submittedName>
        <fullName evidence="3">Uncharacterized protein</fullName>
    </submittedName>
</protein>
<accession>A0A914VIX8</accession>
<evidence type="ECO:0000256" key="1">
    <source>
        <dbReference type="SAM" id="MobiDB-lite"/>
    </source>
</evidence>
<sequence length="529" mass="55509">MTATVIVRMTRMAITMRSTESTAFCTFLVVSGGQQGGAAASPRRCIHQSEFARQTDYQPILRKTKASGRRRLIVRSSLAGKRRKSGQSQPPPSAATVHKLPLLTRSATAAAAVAADVLLLLVRVCVCAQRAKNRTPPAKSFFANGWAIDSRTLAPPNSTSFPSYANYSRPGSIQERASEEEVGGRGYDGGRAESGLTLSAGRATAAGMVCGRDRGVGLETSAALSRSDRNSTTAVARTWAAVAATTEHVARATIAPAPSTRPAALTTVFRPQTAPATAGVNRPYSAIAGPTNVFIELAAGTCLSQSSPSNCRYCETVRPSAAAAAESAPAKVEQRRSDLSTDAVAAAEKSGPSQARAANDNESGRERSLSSRAVRRVVDGGAAEAETTSRSSIANGRCATRSLRAVRPRISGRRRRSNPGDKRPLFSLIAAGGALVSSSTADFRRRAKSPQLGGLRTSLNYGQCAGRPPTDTLAEAAVDKRRASTETNAVSTCVSGAGRRVRPPCSTAPTDRRPVGRLRQLASSGRFQL</sequence>
<keyword evidence="2" id="KW-1185">Reference proteome</keyword>
<feature type="region of interest" description="Disordered" evidence="1">
    <location>
        <begin position="167"/>
        <end position="190"/>
    </location>
</feature>
<feature type="compositionally biased region" description="Basic and acidic residues" evidence="1">
    <location>
        <begin position="176"/>
        <end position="190"/>
    </location>
</feature>
<dbReference type="AlphaFoldDB" id="A0A914VIX8"/>
<evidence type="ECO:0000313" key="2">
    <source>
        <dbReference type="Proteomes" id="UP000887566"/>
    </source>
</evidence>
<proteinExistence type="predicted"/>
<dbReference type="WBParaSite" id="PSAMB.scaffold1962size26411.g15834.t1">
    <property type="protein sequence ID" value="PSAMB.scaffold1962size26411.g15834.t1"/>
    <property type="gene ID" value="PSAMB.scaffold1962size26411.g15834"/>
</dbReference>
<dbReference type="Proteomes" id="UP000887566">
    <property type="component" value="Unplaced"/>
</dbReference>
<name>A0A914VIX8_9BILA</name>
<feature type="region of interest" description="Disordered" evidence="1">
    <location>
        <begin position="347"/>
        <end position="425"/>
    </location>
</feature>
<evidence type="ECO:0000313" key="3">
    <source>
        <dbReference type="WBParaSite" id="PSAMB.scaffold1962size26411.g15834.t1"/>
    </source>
</evidence>
<feature type="region of interest" description="Disordered" evidence="1">
    <location>
        <begin position="495"/>
        <end position="515"/>
    </location>
</feature>
<feature type="compositionally biased region" description="Basic residues" evidence="1">
    <location>
        <begin position="404"/>
        <end position="417"/>
    </location>
</feature>
<feature type="region of interest" description="Disordered" evidence="1">
    <location>
        <begin position="76"/>
        <end position="96"/>
    </location>
</feature>
<reference evidence="3" key="1">
    <citation type="submission" date="2022-11" db="UniProtKB">
        <authorList>
            <consortium name="WormBaseParasite"/>
        </authorList>
    </citation>
    <scope>IDENTIFICATION</scope>
</reference>
<organism evidence="2 3">
    <name type="scientific">Plectus sambesii</name>
    <dbReference type="NCBI Taxonomy" id="2011161"/>
    <lineage>
        <taxon>Eukaryota</taxon>
        <taxon>Metazoa</taxon>
        <taxon>Ecdysozoa</taxon>
        <taxon>Nematoda</taxon>
        <taxon>Chromadorea</taxon>
        <taxon>Plectida</taxon>
        <taxon>Plectina</taxon>
        <taxon>Plectoidea</taxon>
        <taxon>Plectidae</taxon>
        <taxon>Plectus</taxon>
    </lineage>
</organism>